<reference evidence="4" key="1">
    <citation type="journal article" date="2020" name="Stud. Mycol.">
        <title>101 Dothideomycetes genomes: a test case for predicting lifestyles and emergence of pathogens.</title>
        <authorList>
            <person name="Haridas S."/>
            <person name="Albert R."/>
            <person name="Binder M."/>
            <person name="Bloem J."/>
            <person name="Labutti K."/>
            <person name="Salamov A."/>
            <person name="Andreopoulos B."/>
            <person name="Baker S."/>
            <person name="Barry K."/>
            <person name="Bills G."/>
            <person name="Bluhm B."/>
            <person name="Cannon C."/>
            <person name="Castanera R."/>
            <person name="Culley D."/>
            <person name="Daum C."/>
            <person name="Ezra D."/>
            <person name="Gonzalez J."/>
            <person name="Henrissat B."/>
            <person name="Kuo A."/>
            <person name="Liang C."/>
            <person name="Lipzen A."/>
            <person name="Lutzoni F."/>
            <person name="Magnuson J."/>
            <person name="Mondo S."/>
            <person name="Nolan M."/>
            <person name="Ohm R."/>
            <person name="Pangilinan J."/>
            <person name="Park H.-J."/>
            <person name="Ramirez L."/>
            <person name="Alfaro M."/>
            <person name="Sun H."/>
            <person name="Tritt A."/>
            <person name="Yoshinaga Y."/>
            <person name="Zwiers L.-H."/>
            <person name="Turgeon B."/>
            <person name="Goodwin S."/>
            <person name="Spatafora J."/>
            <person name="Crous P."/>
            <person name="Grigoriev I."/>
        </authorList>
    </citation>
    <scope>NUCLEOTIDE SEQUENCE</scope>
    <source>
        <strain evidence="4">CBS 133067</strain>
    </source>
</reference>
<keyword evidence="5" id="KW-1185">Reference proteome</keyword>
<dbReference type="InterPro" id="IPR002347">
    <property type="entry name" value="SDR_fam"/>
</dbReference>
<dbReference type="Pfam" id="PF13561">
    <property type="entry name" value="adh_short_C2"/>
    <property type="match status" value="1"/>
</dbReference>
<dbReference type="InterPro" id="IPR020904">
    <property type="entry name" value="Sc_DH/Rdtase_CS"/>
</dbReference>
<dbReference type="PROSITE" id="PS00061">
    <property type="entry name" value="ADH_SHORT"/>
    <property type="match status" value="1"/>
</dbReference>
<comment type="similarity">
    <text evidence="1">Belongs to the short-chain dehydrogenases/reductases (SDR) family.</text>
</comment>
<evidence type="ECO:0000256" key="2">
    <source>
        <dbReference type="ARBA" id="ARBA00022857"/>
    </source>
</evidence>
<dbReference type="AlphaFoldDB" id="A0A9P4IG15"/>
<keyword evidence="2" id="KW-0521">NADP</keyword>
<name>A0A9P4IG15_9PEZI</name>
<dbReference type="PRINTS" id="PR00080">
    <property type="entry name" value="SDRFAMILY"/>
</dbReference>
<gene>
    <name evidence="4" type="ORF">NA57DRAFT_66383</name>
</gene>
<dbReference type="PANTHER" id="PTHR42760">
    <property type="entry name" value="SHORT-CHAIN DEHYDROGENASES/REDUCTASES FAMILY MEMBER"/>
    <property type="match status" value="1"/>
</dbReference>
<dbReference type="PRINTS" id="PR00081">
    <property type="entry name" value="GDHRDH"/>
</dbReference>
<sequence length="276" mass="29139">MGSTEGNAPKSALGVPGYALVTGAGSGIGRAIVRLLAREASAGIALADINEAAVQAVQKEISELATNPNFKTVAIVVDVRNEDSCKAMVAKAVEAFGRVDYAVNCAGIGLKESVADTKMEDWERMIGINLTGVWLSMKAEMHQMRTQDPMPSSGAYAPTQRGSIVSIASLAAVNGLQRSGAYTAAKHGVAGLMRTAALDDPEIKNNCIVPGYIKTPLTSAPGEMRENALNKINNWTPMKRFGLPEEIAEGVVWLLGSRSNFVHGSMLTMDGGYLTQ</sequence>
<proteinExistence type="inferred from homology"/>
<evidence type="ECO:0000313" key="4">
    <source>
        <dbReference type="EMBL" id="KAF2097817.1"/>
    </source>
</evidence>
<dbReference type="Proteomes" id="UP000799772">
    <property type="component" value="Unassembled WGS sequence"/>
</dbReference>
<dbReference type="FunFam" id="3.40.50.720:FF:000084">
    <property type="entry name" value="Short-chain dehydrogenase reductase"/>
    <property type="match status" value="1"/>
</dbReference>
<dbReference type="Gene3D" id="3.40.50.720">
    <property type="entry name" value="NAD(P)-binding Rossmann-like Domain"/>
    <property type="match status" value="1"/>
</dbReference>
<dbReference type="CDD" id="cd05233">
    <property type="entry name" value="SDR_c"/>
    <property type="match status" value="1"/>
</dbReference>
<evidence type="ECO:0000256" key="3">
    <source>
        <dbReference type="ARBA" id="ARBA00023002"/>
    </source>
</evidence>
<protein>
    <submittedName>
        <fullName evidence="4">3-oxoacyl-reductase FabG</fullName>
    </submittedName>
</protein>
<dbReference type="PANTHER" id="PTHR42760:SF133">
    <property type="entry name" value="3-OXOACYL-[ACYL-CARRIER-PROTEIN] REDUCTASE"/>
    <property type="match status" value="1"/>
</dbReference>
<evidence type="ECO:0000313" key="5">
    <source>
        <dbReference type="Proteomes" id="UP000799772"/>
    </source>
</evidence>
<accession>A0A9P4IG15</accession>
<dbReference type="EMBL" id="ML978127">
    <property type="protein sequence ID" value="KAF2097817.1"/>
    <property type="molecule type" value="Genomic_DNA"/>
</dbReference>
<dbReference type="SUPFAM" id="SSF51735">
    <property type="entry name" value="NAD(P)-binding Rossmann-fold domains"/>
    <property type="match status" value="1"/>
</dbReference>
<dbReference type="OrthoDB" id="5840532at2759"/>
<evidence type="ECO:0000256" key="1">
    <source>
        <dbReference type="ARBA" id="ARBA00006484"/>
    </source>
</evidence>
<organism evidence="4 5">
    <name type="scientific">Rhizodiscina lignyota</name>
    <dbReference type="NCBI Taxonomy" id="1504668"/>
    <lineage>
        <taxon>Eukaryota</taxon>
        <taxon>Fungi</taxon>
        <taxon>Dikarya</taxon>
        <taxon>Ascomycota</taxon>
        <taxon>Pezizomycotina</taxon>
        <taxon>Dothideomycetes</taxon>
        <taxon>Pleosporomycetidae</taxon>
        <taxon>Aulographales</taxon>
        <taxon>Rhizodiscinaceae</taxon>
        <taxon>Rhizodiscina</taxon>
    </lineage>
</organism>
<comment type="caution">
    <text evidence="4">The sequence shown here is derived from an EMBL/GenBank/DDBJ whole genome shotgun (WGS) entry which is preliminary data.</text>
</comment>
<keyword evidence="3" id="KW-0560">Oxidoreductase</keyword>
<dbReference type="InterPro" id="IPR036291">
    <property type="entry name" value="NAD(P)-bd_dom_sf"/>
</dbReference>
<dbReference type="GO" id="GO:0016616">
    <property type="term" value="F:oxidoreductase activity, acting on the CH-OH group of donors, NAD or NADP as acceptor"/>
    <property type="evidence" value="ECO:0007669"/>
    <property type="project" value="TreeGrafter"/>
</dbReference>